<dbReference type="GO" id="GO:0016787">
    <property type="term" value="F:hydrolase activity"/>
    <property type="evidence" value="ECO:0007669"/>
    <property type="project" value="UniProtKB-KW"/>
</dbReference>
<dbReference type="EMBL" id="BMDT01000010">
    <property type="protein sequence ID" value="GGI66355.1"/>
    <property type="molecule type" value="Genomic_DNA"/>
</dbReference>
<evidence type="ECO:0000259" key="2">
    <source>
        <dbReference type="Pfam" id="PF03372"/>
    </source>
</evidence>
<gene>
    <name evidence="3" type="ORF">GCM10011482_20090</name>
</gene>
<name>A0A917JFM2_9ENTE</name>
<proteinExistence type="predicted"/>
<evidence type="ECO:0000256" key="1">
    <source>
        <dbReference type="SAM" id="Phobius"/>
    </source>
</evidence>
<dbReference type="GO" id="GO:0006506">
    <property type="term" value="P:GPI anchor biosynthetic process"/>
    <property type="evidence" value="ECO:0007669"/>
    <property type="project" value="TreeGrafter"/>
</dbReference>
<reference evidence="3" key="1">
    <citation type="journal article" date="2014" name="Int. J. Syst. Evol. Microbiol.">
        <title>Complete genome sequence of Corynebacterium casei LMG S-19264T (=DSM 44701T), isolated from a smear-ripened cheese.</title>
        <authorList>
            <consortium name="US DOE Joint Genome Institute (JGI-PGF)"/>
            <person name="Walter F."/>
            <person name="Albersmeier A."/>
            <person name="Kalinowski J."/>
            <person name="Ruckert C."/>
        </authorList>
    </citation>
    <scope>NUCLEOTIDE SEQUENCE</scope>
    <source>
        <strain evidence="3">CCM 8433</strain>
    </source>
</reference>
<keyword evidence="3" id="KW-0378">Hydrolase</keyword>
<dbReference type="AlphaFoldDB" id="A0A917JFM2"/>
<dbReference type="Pfam" id="PF03372">
    <property type="entry name" value="Exo_endo_phos"/>
    <property type="match status" value="1"/>
</dbReference>
<keyword evidence="1" id="KW-1133">Transmembrane helix</keyword>
<dbReference type="InterPro" id="IPR051916">
    <property type="entry name" value="GPI-anchor_lipid_remodeler"/>
</dbReference>
<reference evidence="3" key="2">
    <citation type="submission" date="2020-09" db="EMBL/GenBank/DDBJ databases">
        <authorList>
            <person name="Sun Q."/>
            <person name="Sedlacek I."/>
        </authorList>
    </citation>
    <scope>NUCLEOTIDE SEQUENCE</scope>
    <source>
        <strain evidence="3">CCM 8433</strain>
    </source>
</reference>
<dbReference type="Proteomes" id="UP000622610">
    <property type="component" value="Unassembled WGS sequence"/>
</dbReference>
<accession>A0A917JFM2</accession>
<feature type="domain" description="Endonuclease/exonuclease/phosphatase" evidence="2">
    <location>
        <begin position="90"/>
        <end position="345"/>
    </location>
</feature>
<dbReference type="Gene3D" id="3.60.10.10">
    <property type="entry name" value="Endonuclease/exonuclease/phosphatase"/>
    <property type="match status" value="1"/>
</dbReference>
<evidence type="ECO:0000313" key="4">
    <source>
        <dbReference type="Proteomes" id="UP000622610"/>
    </source>
</evidence>
<dbReference type="PANTHER" id="PTHR14859">
    <property type="entry name" value="CALCOFLUOR WHITE HYPERSENSITIVE PROTEIN PRECURSOR"/>
    <property type="match status" value="1"/>
</dbReference>
<dbReference type="PANTHER" id="PTHR14859:SF1">
    <property type="entry name" value="PGAP2-INTERACTING PROTEIN"/>
    <property type="match status" value="1"/>
</dbReference>
<keyword evidence="1" id="KW-0812">Transmembrane</keyword>
<dbReference type="SUPFAM" id="SSF56219">
    <property type="entry name" value="DNase I-like"/>
    <property type="match status" value="1"/>
</dbReference>
<evidence type="ECO:0000313" key="3">
    <source>
        <dbReference type="EMBL" id="GGI66355.1"/>
    </source>
</evidence>
<keyword evidence="1" id="KW-0472">Membrane</keyword>
<dbReference type="InterPro" id="IPR005135">
    <property type="entry name" value="Endo/exonuclease/phosphatase"/>
</dbReference>
<keyword evidence="4" id="KW-1185">Reference proteome</keyword>
<comment type="caution">
    <text evidence="3">The sequence shown here is derived from an EMBL/GenBank/DDBJ whole genome shotgun (WGS) entry which is preliminary data.</text>
</comment>
<protein>
    <submittedName>
        <fullName evidence="3">Hydrolase</fullName>
    </submittedName>
</protein>
<sequence>MKLFFSYFKWFVLALILILGGYLAYLFFDYDRLDDNLELSPTTPATDVQAPHPSNYTITTFNIGYAAYPTDYSFFMDDGKYSRAFSKEDVQKNLAGIEKHLMQLDSDVILLQEVDTKAHRSYKINQVEQLTDKFDNYSAVFGQNYDSSYLFYPFTKPIGKSQSGILTLSKYPIEQATRYSLPIETNFDKFFDLDRSFTVSQTTFDGQPVSLINIHSSAFTKDKNILESQIKKLAEKMASERAAGRSVIVGGDFNHDLLGNSPEVFDTERKIETWTHPFPEELLPEGFSVVKGDLARDQVPTVRASNKPYVKGENFVSLIDGFIVSDDIIVESVKVSDLNFANSDHNPVTLTFHFNKGDNQ</sequence>
<feature type="transmembrane region" description="Helical" evidence="1">
    <location>
        <begin position="7"/>
        <end position="28"/>
    </location>
</feature>
<dbReference type="InterPro" id="IPR036691">
    <property type="entry name" value="Endo/exonu/phosph_ase_sf"/>
</dbReference>
<organism evidence="3 4">
    <name type="scientific">Enterococcus alcedinis</name>
    <dbReference type="NCBI Taxonomy" id="1274384"/>
    <lineage>
        <taxon>Bacteria</taxon>
        <taxon>Bacillati</taxon>
        <taxon>Bacillota</taxon>
        <taxon>Bacilli</taxon>
        <taxon>Lactobacillales</taxon>
        <taxon>Enterococcaceae</taxon>
        <taxon>Enterococcus</taxon>
    </lineage>
</organism>
<dbReference type="GO" id="GO:0016020">
    <property type="term" value="C:membrane"/>
    <property type="evidence" value="ECO:0007669"/>
    <property type="project" value="GOC"/>
</dbReference>